<dbReference type="PANTHER" id="PTHR34698:SF2">
    <property type="entry name" value="5-OXOPROLINASE SUBUNIT B"/>
    <property type="match status" value="1"/>
</dbReference>
<dbReference type="GO" id="GO:0016787">
    <property type="term" value="F:hydrolase activity"/>
    <property type="evidence" value="ECO:0007669"/>
    <property type="project" value="UniProtKB-KW"/>
</dbReference>
<dbReference type="EMBL" id="CP013928">
    <property type="protein sequence ID" value="AMJ78860.1"/>
    <property type="molecule type" value="Genomic_DNA"/>
</dbReference>
<evidence type="ECO:0000313" key="5">
    <source>
        <dbReference type="EMBL" id="AMJ78860.1"/>
    </source>
</evidence>
<organism evidence="5 6">
    <name type="scientific">Alteromonas mediterranea</name>
    <dbReference type="NCBI Taxonomy" id="314275"/>
    <lineage>
        <taxon>Bacteria</taxon>
        <taxon>Pseudomonadati</taxon>
        <taxon>Pseudomonadota</taxon>
        <taxon>Gammaproteobacteria</taxon>
        <taxon>Alteromonadales</taxon>
        <taxon>Alteromonadaceae</taxon>
        <taxon>Alteromonas/Salinimonas group</taxon>
        <taxon>Alteromonas</taxon>
    </lineage>
</organism>
<dbReference type="InterPro" id="IPR029000">
    <property type="entry name" value="Cyclophilin-like_dom_sf"/>
</dbReference>
<gene>
    <name evidence="5" type="ORF">AV942_11445</name>
</gene>
<dbReference type="SUPFAM" id="SSF160467">
    <property type="entry name" value="PH0987 N-terminal domain-like"/>
    <property type="match status" value="1"/>
</dbReference>
<dbReference type="NCBIfam" id="TIGR00370">
    <property type="entry name" value="5-oxoprolinase subunit PxpB"/>
    <property type="match status" value="1"/>
</dbReference>
<evidence type="ECO:0000256" key="3">
    <source>
        <dbReference type="ARBA" id="ARBA00022840"/>
    </source>
</evidence>
<evidence type="ECO:0000313" key="6">
    <source>
        <dbReference type="Proteomes" id="UP000061468"/>
    </source>
</evidence>
<dbReference type="InterPro" id="IPR010016">
    <property type="entry name" value="PxpB"/>
</dbReference>
<dbReference type="RefSeq" id="WP_015067384.1">
    <property type="nucleotide sequence ID" value="NZ_CAXGIV010000058.1"/>
</dbReference>
<feature type="domain" description="Carboxyltransferase" evidence="4">
    <location>
        <begin position="8"/>
        <end position="222"/>
    </location>
</feature>
<dbReference type="Gene3D" id="3.30.1360.40">
    <property type="match status" value="1"/>
</dbReference>
<dbReference type="Proteomes" id="UP000061468">
    <property type="component" value="Chromosome"/>
</dbReference>
<protein>
    <submittedName>
        <fullName evidence="5">Allophanate hydrolase</fullName>
    </submittedName>
</protein>
<dbReference type="SMART" id="SM00796">
    <property type="entry name" value="AHS1"/>
    <property type="match status" value="1"/>
</dbReference>
<evidence type="ECO:0000256" key="1">
    <source>
        <dbReference type="ARBA" id="ARBA00022741"/>
    </source>
</evidence>
<dbReference type="SUPFAM" id="SSF50891">
    <property type="entry name" value="Cyclophilin-like"/>
    <property type="match status" value="1"/>
</dbReference>
<evidence type="ECO:0000259" key="4">
    <source>
        <dbReference type="SMART" id="SM00796"/>
    </source>
</evidence>
<name>A0AAC8XK39_9ALTE</name>
<reference evidence="5 6" key="1">
    <citation type="submission" date="2015-12" db="EMBL/GenBank/DDBJ databases">
        <title>Intraspecies pangenome expansion in the marine bacterium Alteromonas.</title>
        <authorList>
            <person name="Lopez-Perez M."/>
            <person name="Rodriguez-Valera F."/>
        </authorList>
    </citation>
    <scope>NUCLEOTIDE SEQUENCE [LARGE SCALE GENOMIC DNA]</scope>
    <source>
        <strain evidence="5 6">UM8</strain>
    </source>
</reference>
<keyword evidence="2 5" id="KW-0378">Hydrolase</keyword>
<dbReference type="PANTHER" id="PTHR34698">
    <property type="entry name" value="5-OXOPROLINASE SUBUNIT B"/>
    <property type="match status" value="1"/>
</dbReference>
<keyword evidence="1" id="KW-0547">Nucleotide-binding</keyword>
<keyword evidence="3" id="KW-0067">ATP-binding</keyword>
<proteinExistence type="predicted"/>
<dbReference type="Pfam" id="PF02682">
    <property type="entry name" value="CT_C_D"/>
    <property type="match status" value="1"/>
</dbReference>
<dbReference type="GO" id="GO:0005524">
    <property type="term" value="F:ATP binding"/>
    <property type="evidence" value="ECO:0007669"/>
    <property type="project" value="UniProtKB-KW"/>
</dbReference>
<accession>A0AAC8XK39</accession>
<sequence>MQAFGRIKRLVTAGADAIIVYFDGVNLDEANNACHHMLAAIDAQRNQWSWLKECVPSYDSLLVVFDMALIDSHGVYQALHALSDTSEFAQSKGANSVNSVEDTSAVIEIPVWYGAPHASDLSVVSKKTSLSIDEIIELHTSVTYKVYAVGFAPGFAYMGDIPEAMNCARLGTPRKRVPKGAVAIADRQTAVYPSESPGGWNLLGITSFDMLLHSEEHSESRLKAGDIVKFVSITEQEYRSHYES</sequence>
<dbReference type="Gene3D" id="2.40.100.10">
    <property type="entry name" value="Cyclophilin-like"/>
    <property type="match status" value="1"/>
</dbReference>
<dbReference type="AlphaFoldDB" id="A0AAC8XK39"/>
<evidence type="ECO:0000256" key="2">
    <source>
        <dbReference type="ARBA" id="ARBA00022801"/>
    </source>
</evidence>
<dbReference type="InterPro" id="IPR003833">
    <property type="entry name" value="CT_C_D"/>
</dbReference>